<feature type="transmembrane region" description="Helical" evidence="1">
    <location>
        <begin position="37"/>
        <end position="57"/>
    </location>
</feature>
<comment type="caution">
    <text evidence="2">The sequence shown here is derived from an EMBL/GenBank/DDBJ whole genome shotgun (WGS) entry which is preliminary data.</text>
</comment>
<dbReference type="RefSeq" id="WP_379907385.1">
    <property type="nucleotide sequence ID" value="NZ_JBHSWE010000001.1"/>
</dbReference>
<accession>A0ABW1ZU33</accession>
<feature type="transmembrane region" description="Helical" evidence="1">
    <location>
        <begin position="69"/>
        <end position="100"/>
    </location>
</feature>
<organism evidence="2 3">
    <name type="scientific">Marinobacterium aestuariivivens</name>
    <dbReference type="NCBI Taxonomy" id="1698799"/>
    <lineage>
        <taxon>Bacteria</taxon>
        <taxon>Pseudomonadati</taxon>
        <taxon>Pseudomonadota</taxon>
        <taxon>Gammaproteobacteria</taxon>
        <taxon>Oceanospirillales</taxon>
        <taxon>Oceanospirillaceae</taxon>
        <taxon>Marinobacterium</taxon>
    </lineage>
</organism>
<keyword evidence="1" id="KW-0472">Membrane</keyword>
<dbReference type="EMBL" id="JBHSWE010000001">
    <property type="protein sequence ID" value="MFC6668825.1"/>
    <property type="molecule type" value="Genomic_DNA"/>
</dbReference>
<evidence type="ECO:0000256" key="1">
    <source>
        <dbReference type="SAM" id="Phobius"/>
    </source>
</evidence>
<evidence type="ECO:0000313" key="3">
    <source>
        <dbReference type="Proteomes" id="UP001596422"/>
    </source>
</evidence>
<keyword evidence="1" id="KW-0812">Transmembrane</keyword>
<dbReference type="Pfam" id="PF05437">
    <property type="entry name" value="AzlD"/>
    <property type="match status" value="1"/>
</dbReference>
<keyword evidence="3" id="KW-1185">Reference proteome</keyword>
<reference evidence="3" key="1">
    <citation type="journal article" date="2019" name="Int. J. Syst. Evol. Microbiol.">
        <title>The Global Catalogue of Microorganisms (GCM) 10K type strain sequencing project: providing services to taxonomists for standard genome sequencing and annotation.</title>
        <authorList>
            <consortium name="The Broad Institute Genomics Platform"/>
            <consortium name="The Broad Institute Genome Sequencing Center for Infectious Disease"/>
            <person name="Wu L."/>
            <person name="Ma J."/>
        </authorList>
    </citation>
    <scope>NUCLEOTIDE SEQUENCE [LARGE SCALE GENOMIC DNA]</scope>
    <source>
        <strain evidence="3">NBRC 111756</strain>
    </source>
</reference>
<gene>
    <name evidence="2" type="ORF">ACFQDL_00860</name>
</gene>
<dbReference type="Proteomes" id="UP001596422">
    <property type="component" value="Unassembled WGS sequence"/>
</dbReference>
<dbReference type="InterPro" id="IPR008407">
    <property type="entry name" value="Brnchd-chn_aa_trnsp_AzlD"/>
</dbReference>
<proteinExistence type="predicted"/>
<name>A0ABW1ZU33_9GAMM</name>
<sequence>MNEWILIAGMALLTFVPRYLPLALAGRVHIPPLIAQALRFVPIAVLSAIIAQTTLIRGGQLDSSLDNPYLIAAIAAAITAFFSRHLFATVAVGLLVYGVARWII</sequence>
<evidence type="ECO:0000313" key="2">
    <source>
        <dbReference type="EMBL" id="MFC6668825.1"/>
    </source>
</evidence>
<feature type="transmembrane region" description="Helical" evidence="1">
    <location>
        <begin position="6"/>
        <end position="25"/>
    </location>
</feature>
<protein>
    <submittedName>
        <fullName evidence="2">AzlD domain-containing protein</fullName>
    </submittedName>
</protein>
<keyword evidence="1" id="KW-1133">Transmembrane helix</keyword>